<keyword evidence="2 3" id="KW-0808">Transferase</keyword>
<gene>
    <name evidence="3" type="ORF">H1W00_15410</name>
</gene>
<proteinExistence type="predicted"/>
<evidence type="ECO:0000256" key="2">
    <source>
        <dbReference type="ARBA" id="ARBA00022679"/>
    </source>
</evidence>
<dbReference type="AlphaFoldDB" id="A0A838XM63"/>
<dbReference type="CDD" id="cd03789">
    <property type="entry name" value="GT9_LPS_heptosyltransferase"/>
    <property type="match status" value="1"/>
</dbReference>
<reference evidence="3 4" key="1">
    <citation type="submission" date="2020-07" db="EMBL/GenBank/DDBJ databases">
        <title>Draft genome and description of Aeromicrobium phoceense strain Marseille-Q0843 isolated from healthy skin swab.</title>
        <authorList>
            <person name="Boxberger M."/>
            <person name="La Scola B."/>
        </authorList>
    </citation>
    <scope>NUCLEOTIDE SEQUENCE [LARGE SCALE GENOMIC DNA]</scope>
    <source>
        <strain evidence="3 4">Marseille-Q0843</strain>
    </source>
</reference>
<dbReference type="GO" id="GO:0008713">
    <property type="term" value="F:ADP-heptose-lipopolysaccharide heptosyltransferase activity"/>
    <property type="evidence" value="ECO:0007669"/>
    <property type="project" value="TreeGrafter"/>
</dbReference>
<dbReference type="InterPro" id="IPR002201">
    <property type="entry name" value="Glyco_trans_9"/>
</dbReference>
<sequence>MPADVLVLRALGLGDPLAAVPALRALRRADVGRIVLAGPAGPGDLIRRRGVVDDVVPAVGLERLDVRAAPIAVNLHGRGPQSHRLLLGGGHGEVVAFASREARVDGPPWRQDEAERERWCRLVSWRWDVEASPDDVRLAHVEKRGGTVVIHPGAASGARRWPIERWAEVVRSLGPRPILVTGATEERELALRLAALAGLPESSVLAGRTSLDELAGHVAGAGLVLSGDTGIAHVAYAFATPSVTLFGPTPPQWWGPPATGPHLALWHGVEPGDPHGDEPDPALLKIGVDEVLEAARDAQA</sequence>
<organism evidence="3 4">
    <name type="scientific">Aeromicrobium phoceense</name>
    <dbReference type="NCBI Taxonomy" id="2754045"/>
    <lineage>
        <taxon>Bacteria</taxon>
        <taxon>Bacillati</taxon>
        <taxon>Actinomycetota</taxon>
        <taxon>Actinomycetes</taxon>
        <taxon>Propionibacteriales</taxon>
        <taxon>Nocardioidaceae</taxon>
        <taxon>Aeromicrobium</taxon>
    </lineage>
</organism>
<dbReference type="SUPFAM" id="SSF53756">
    <property type="entry name" value="UDP-Glycosyltransferase/glycogen phosphorylase"/>
    <property type="match status" value="1"/>
</dbReference>
<dbReference type="RefSeq" id="WP_181756687.1">
    <property type="nucleotide sequence ID" value="NZ_JACEOG010000002.1"/>
</dbReference>
<dbReference type="PANTHER" id="PTHR30160:SF1">
    <property type="entry name" value="LIPOPOLYSACCHARIDE 1,2-N-ACETYLGLUCOSAMINETRANSFERASE-RELATED"/>
    <property type="match status" value="1"/>
</dbReference>
<protein>
    <submittedName>
        <fullName evidence="3">Glycosyltransferase family 9 protein</fullName>
    </submittedName>
</protein>
<evidence type="ECO:0000313" key="3">
    <source>
        <dbReference type="EMBL" id="MBA4609868.1"/>
    </source>
</evidence>
<dbReference type="EMBL" id="JACEOG010000002">
    <property type="protein sequence ID" value="MBA4609868.1"/>
    <property type="molecule type" value="Genomic_DNA"/>
</dbReference>
<accession>A0A838XM63</accession>
<dbReference type="Gene3D" id="3.40.50.2000">
    <property type="entry name" value="Glycogen Phosphorylase B"/>
    <property type="match status" value="1"/>
</dbReference>
<dbReference type="PANTHER" id="PTHR30160">
    <property type="entry name" value="TETRAACYLDISACCHARIDE 4'-KINASE-RELATED"/>
    <property type="match status" value="1"/>
</dbReference>
<comment type="caution">
    <text evidence="3">The sequence shown here is derived from an EMBL/GenBank/DDBJ whole genome shotgun (WGS) entry which is preliminary data.</text>
</comment>
<keyword evidence="1" id="KW-0328">Glycosyltransferase</keyword>
<dbReference type="Pfam" id="PF01075">
    <property type="entry name" value="Glyco_transf_9"/>
    <property type="match status" value="1"/>
</dbReference>
<evidence type="ECO:0000256" key="1">
    <source>
        <dbReference type="ARBA" id="ARBA00022676"/>
    </source>
</evidence>
<dbReference type="GO" id="GO:0009244">
    <property type="term" value="P:lipopolysaccharide core region biosynthetic process"/>
    <property type="evidence" value="ECO:0007669"/>
    <property type="project" value="TreeGrafter"/>
</dbReference>
<name>A0A838XM63_9ACTN</name>
<evidence type="ECO:0000313" key="4">
    <source>
        <dbReference type="Proteomes" id="UP000550354"/>
    </source>
</evidence>
<dbReference type="Proteomes" id="UP000550354">
    <property type="component" value="Unassembled WGS sequence"/>
</dbReference>
<dbReference type="InterPro" id="IPR051199">
    <property type="entry name" value="LPS_LOS_Heptosyltrfase"/>
</dbReference>
<keyword evidence="4" id="KW-1185">Reference proteome</keyword>
<dbReference type="GO" id="GO:0005829">
    <property type="term" value="C:cytosol"/>
    <property type="evidence" value="ECO:0007669"/>
    <property type="project" value="TreeGrafter"/>
</dbReference>